<reference evidence="1 2" key="1">
    <citation type="submission" date="2016-10" db="EMBL/GenBank/DDBJ databases">
        <authorList>
            <person name="de Groot N.N."/>
        </authorList>
    </citation>
    <scope>NUCLEOTIDE SEQUENCE [LARGE SCALE GENOMIC DNA]</scope>
    <source>
        <strain evidence="1 2">DSM 23031</strain>
    </source>
</reference>
<evidence type="ECO:0008006" key="3">
    <source>
        <dbReference type="Google" id="ProtNLM"/>
    </source>
</evidence>
<name>A0A1H6I849_CHRCI</name>
<gene>
    <name evidence="1" type="ORF">SAMN05421593_4163</name>
</gene>
<dbReference type="STRING" id="680127.SAMN05421593_4163"/>
<dbReference type="AlphaFoldDB" id="A0A1H6I849"/>
<proteinExistence type="predicted"/>
<protein>
    <recommendedName>
        <fullName evidence="3">Lipoprotein</fullName>
    </recommendedName>
</protein>
<dbReference type="Proteomes" id="UP000198561">
    <property type="component" value="Unassembled WGS sequence"/>
</dbReference>
<evidence type="ECO:0000313" key="2">
    <source>
        <dbReference type="Proteomes" id="UP000198561"/>
    </source>
</evidence>
<evidence type="ECO:0000313" key="1">
    <source>
        <dbReference type="EMBL" id="SEH44424.1"/>
    </source>
</evidence>
<sequence length="134" mass="15158">MKKIFIFLLITLLFISCEKDCYNAPLPIIFEFVNSSNENLITNGTLTSYSIQDENNVSISLSKTSDNRILLENVGAYNGTKKYKFYSNIKDLDFSIQSSEFKGGCDGYQINKLTFTGIGIDVTDEKGYYKIVLQ</sequence>
<organism evidence="1 2">
    <name type="scientific">Chryseobacterium culicis</name>
    <dbReference type="NCBI Taxonomy" id="680127"/>
    <lineage>
        <taxon>Bacteria</taxon>
        <taxon>Pseudomonadati</taxon>
        <taxon>Bacteroidota</taxon>
        <taxon>Flavobacteriia</taxon>
        <taxon>Flavobacteriales</taxon>
        <taxon>Weeksellaceae</taxon>
        <taxon>Chryseobacterium group</taxon>
        <taxon>Chryseobacterium</taxon>
    </lineage>
</organism>
<accession>A0A1H6I849</accession>
<dbReference type="EMBL" id="FNWQ01000007">
    <property type="protein sequence ID" value="SEH44424.1"/>
    <property type="molecule type" value="Genomic_DNA"/>
</dbReference>
<dbReference type="OrthoDB" id="1260657at2"/>
<dbReference type="RefSeq" id="WP_089695391.1">
    <property type="nucleotide sequence ID" value="NZ_FNWQ01000007.1"/>
</dbReference>
<dbReference type="PROSITE" id="PS51257">
    <property type="entry name" value="PROKAR_LIPOPROTEIN"/>
    <property type="match status" value="1"/>
</dbReference>